<dbReference type="CDD" id="cd17580">
    <property type="entry name" value="REC_2_DhkD-like"/>
    <property type="match status" value="1"/>
</dbReference>
<evidence type="ECO:0000256" key="10">
    <source>
        <dbReference type="ARBA" id="ARBA00022840"/>
    </source>
</evidence>
<comment type="catalytic activity">
    <reaction evidence="1">
        <text>ATP + protein L-histidine = ADP + protein N-phospho-L-histidine.</text>
        <dbReference type="EC" id="2.7.13.3"/>
    </reaction>
</comment>
<dbReference type="InterPro" id="IPR003661">
    <property type="entry name" value="HisK_dim/P_dom"/>
</dbReference>
<dbReference type="InterPro" id="IPR005467">
    <property type="entry name" value="His_kinase_dom"/>
</dbReference>
<dbReference type="InterPro" id="IPR029016">
    <property type="entry name" value="GAF-like_dom_sf"/>
</dbReference>
<feature type="modified residue" description="4-aspartylphosphate" evidence="14">
    <location>
        <position position="1188"/>
    </location>
</feature>
<keyword evidence="13" id="KW-0472">Membrane</keyword>
<dbReference type="InterPro" id="IPR013655">
    <property type="entry name" value="PAS_fold_3"/>
</dbReference>
<keyword evidence="21" id="KW-1185">Reference proteome</keyword>
<evidence type="ECO:0000259" key="18">
    <source>
        <dbReference type="PROSITE" id="PS50112"/>
    </source>
</evidence>
<evidence type="ECO:0000313" key="20">
    <source>
        <dbReference type="EMBL" id="RUR80780.1"/>
    </source>
</evidence>
<dbReference type="FunFam" id="3.30.450.20:FF:000099">
    <property type="entry name" value="Sensory box sensor histidine kinase"/>
    <property type="match status" value="1"/>
</dbReference>
<dbReference type="AlphaFoldDB" id="A0A3S0ZVA6"/>
<keyword evidence="6" id="KW-0808">Transferase</keyword>
<evidence type="ECO:0000256" key="11">
    <source>
        <dbReference type="ARBA" id="ARBA00022989"/>
    </source>
</evidence>
<evidence type="ECO:0000256" key="13">
    <source>
        <dbReference type="ARBA" id="ARBA00023136"/>
    </source>
</evidence>
<evidence type="ECO:0000313" key="21">
    <source>
        <dbReference type="Proteomes" id="UP000268857"/>
    </source>
</evidence>
<dbReference type="PROSITE" id="PS50113">
    <property type="entry name" value="PAC"/>
    <property type="match status" value="3"/>
</dbReference>
<keyword evidence="15" id="KW-0175">Coiled coil</keyword>
<dbReference type="InterPro" id="IPR001610">
    <property type="entry name" value="PAC"/>
</dbReference>
<dbReference type="NCBIfam" id="TIGR00229">
    <property type="entry name" value="sensory_box"/>
    <property type="match status" value="4"/>
</dbReference>
<evidence type="ECO:0000256" key="15">
    <source>
        <dbReference type="SAM" id="Coils"/>
    </source>
</evidence>
<protein>
    <recommendedName>
        <fullName evidence="3">histidine kinase</fullName>
        <ecNumber evidence="3">2.7.13.3</ecNumber>
    </recommendedName>
</protein>
<dbReference type="GO" id="GO:0005524">
    <property type="term" value="F:ATP binding"/>
    <property type="evidence" value="ECO:0007669"/>
    <property type="project" value="UniProtKB-KW"/>
</dbReference>
<dbReference type="CDD" id="cd00082">
    <property type="entry name" value="HisKA"/>
    <property type="match status" value="1"/>
</dbReference>
<dbReference type="Pfam" id="PF01590">
    <property type="entry name" value="GAF"/>
    <property type="match status" value="1"/>
</dbReference>
<dbReference type="PRINTS" id="PR00344">
    <property type="entry name" value="BCTRLSENSOR"/>
</dbReference>
<keyword evidence="9" id="KW-0418">Kinase</keyword>
<dbReference type="SMART" id="SM00091">
    <property type="entry name" value="PAS"/>
    <property type="match status" value="5"/>
</dbReference>
<dbReference type="Pfam" id="PF00072">
    <property type="entry name" value="Response_reg"/>
    <property type="match status" value="1"/>
</dbReference>
<comment type="caution">
    <text evidence="20">The sequence shown here is derived from an EMBL/GenBank/DDBJ whole genome shotgun (WGS) entry which is preliminary data.</text>
</comment>
<evidence type="ECO:0000256" key="8">
    <source>
        <dbReference type="ARBA" id="ARBA00022741"/>
    </source>
</evidence>
<feature type="domain" description="PAC" evidence="19">
    <location>
        <begin position="404"/>
        <end position="457"/>
    </location>
</feature>
<dbReference type="SUPFAM" id="SSF55781">
    <property type="entry name" value="GAF domain-like"/>
    <property type="match status" value="1"/>
</dbReference>
<gene>
    <name evidence="20" type="ORF">PCC6912_28020</name>
</gene>
<dbReference type="Gene3D" id="3.30.450.20">
    <property type="entry name" value="PAS domain"/>
    <property type="match status" value="4"/>
</dbReference>
<sequence>MKRDRTGKFIRNWDSEPKQAVNLSLTPTAWQVLQQRAYKYGISRSELVERYARSLECNADNDFDENEQVEVTAQPSDRQVINILESISDAFIAFDREWRYTYVNQEAVRLLKRSKEELIGECIWDLFPDLCGTNLERMLKKAVDEQTAFVFEDYYAPLDTWGEFHVYPSTDGLSLLVKDITERKRTEAAQDNQRQWLEAVLNLLPIPLIFIEPETARFTFFNEAVKQMAGSEIPRDRSAGVYDRDFYCTDATGQLIPPDQLPAIRVARGEKIDGAELNWHTPNGVYPLLVYGDILPAMHDRSATGVIVFQDIGDRKQVESQLQQSHHFIQQVADATPGLLYIYDLIEQRNVYVNCQIAEVLGYTPTQVQAMGKYLFTQLMHPDDLATLPAQIERLNKAQDGEIIELEYRMRHANGEWHWLWSRELIFARTDDGLPAQVIGISHDITERKRAEAALRQAEERLQLALSSAQIIAWDVDLQTNYVMCSPNALEVWGLQEGTAEEFFAILHPEDRQKVAQAYERALNGEESFTQEYRVISPDGTVRWFHDLGRVYLNAEGQAARIVGVSVDISDRKQAEVALNLTQERYRSLAESLPQLVCTARIDGQADYCNQSWIEYTGLGLAQTQGFGWLQAIHIDDRSSAITQSMQALRTGKPYSIELRLRRADGVYRWHLARIVTIKSKDGNVVGWLGTATDINDQKQTEQTQRFLAQASQTFAAANLDLQTILDTITRLASEFTGDVCTLSLVSEDGQWLDPVSCYHIDPQIRETISELLKKYPRRADRGMGGRVMQTGEAVLMAATSPQEFSAAIKPDYQLEFEGFKVCSMLLVPLKIQGQAIGVLSLSRHYPGQPHNLNDQSLMQDLADRAAMAIANARLYEAQQRARAEAEAANRTKDEFLAVLSHELRTPLNPILGWTKLLRRGKIDASKTALALDTIERNAKLQAQLIEDLLDISRILQGKLSLNSCSVDLISVLNAAMQTVHLAAEAKAIHIETNFAAGAINVLGDAGRLQQVFWNLLSNAVKFTPRGGRVEVRLETSDLQVQVQVQDSGRGINPEFLPYVFDYFRQSDSSITRTFGGLGLGLAITRHIVELHGGTITAASPGIGQGATFTVSLPLVLTPTSVAEEIALAPGTLSLQGIQVLAVDDEADNLELIAFVLKQAGATVICASSAQEALEILNQTQPDILLSDIGMPQMDGYTLLRQIRAIPSQGEQIPAIALTAYAGESDQQQILAAGFRLHIPKPVDPEVLVKAIAQVVRPS</sequence>
<evidence type="ECO:0000259" key="16">
    <source>
        <dbReference type="PROSITE" id="PS50109"/>
    </source>
</evidence>
<evidence type="ECO:0000256" key="14">
    <source>
        <dbReference type="PROSITE-ProRule" id="PRU00169"/>
    </source>
</evidence>
<dbReference type="SMART" id="SM00065">
    <property type="entry name" value="GAF"/>
    <property type="match status" value="1"/>
</dbReference>
<evidence type="ECO:0000256" key="2">
    <source>
        <dbReference type="ARBA" id="ARBA00004236"/>
    </source>
</evidence>
<keyword evidence="5 14" id="KW-0597">Phosphoprotein</keyword>
<feature type="domain" description="PAS" evidence="18">
    <location>
        <begin position="76"/>
        <end position="146"/>
    </location>
</feature>
<evidence type="ECO:0000256" key="4">
    <source>
        <dbReference type="ARBA" id="ARBA00022475"/>
    </source>
</evidence>
<dbReference type="SMART" id="SM00086">
    <property type="entry name" value="PAC"/>
    <property type="match status" value="3"/>
</dbReference>
<evidence type="ECO:0000256" key="6">
    <source>
        <dbReference type="ARBA" id="ARBA00022679"/>
    </source>
</evidence>
<feature type="domain" description="Histidine kinase" evidence="16">
    <location>
        <begin position="899"/>
        <end position="1117"/>
    </location>
</feature>
<keyword evidence="11" id="KW-1133">Transmembrane helix</keyword>
<dbReference type="InterPro" id="IPR013656">
    <property type="entry name" value="PAS_4"/>
</dbReference>
<reference evidence="20 21" key="1">
    <citation type="journal article" date="2019" name="Genome Biol. Evol.">
        <title>Day and night: Metabolic profiles and evolutionary relationships of six axenic non-marine cyanobacteria.</title>
        <authorList>
            <person name="Will S.E."/>
            <person name="Henke P."/>
            <person name="Boedeker C."/>
            <person name="Huang S."/>
            <person name="Brinkmann H."/>
            <person name="Rohde M."/>
            <person name="Jarek M."/>
            <person name="Friedl T."/>
            <person name="Seufert S."/>
            <person name="Schumacher M."/>
            <person name="Overmann J."/>
            <person name="Neumann-Schaal M."/>
            <person name="Petersen J."/>
        </authorList>
    </citation>
    <scope>NUCLEOTIDE SEQUENCE [LARGE SCALE GENOMIC DNA]</scope>
    <source>
        <strain evidence="20 21">PCC 6912</strain>
    </source>
</reference>
<feature type="domain" description="PAS" evidence="18">
    <location>
        <begin position="325"/>
        <end position="399"/>
    </location>
</feature>
<feature type="domain" description="PAC" evidence="19">
    <location>
        <begin position="655"/>
        <end position="707"/>
    </location>
</feature>
<dbReference type="SMART" id="SM00388">
    <property type="entry name" value="HisKA"/>
    <property type="match status" value="1"/>
</dbReference>
<comment type="subcellular location">
    <subcellularLocation>
        <location evidence="2">Cell membrane</location>
    </subcellularLocation>
</comment>
<dbReference type="CDD" id="cd16922">
    <property type="entry name" value="HATPase_EvgS-ArcB-TorS-like"/>
    <property type="match status" value="1"/>
</dbReference>
<keyword evidence="8" id="KW-0547">Nucleotide-binding</keyword>
<name>A0A3S0ZVA6_CHLFR</name>
<dbReference type="SUPFAM" id="SSF55874">
    <property type="entry name" value="ATPase domain of HSP90 chaperone/DNA topoisomerase II/histidine kinase"/>
    <property type="match status" value="1"/>
</dbReference>
<dbReference type="Pfam" id="PF13188">
    <property type="entry name" value="PAS_8"/>
    <property type="match status" value="1"/>
</dbReference>
<keyword evidence="10" id="KW-0067">ATP-binding</keyword>
<dbReference type="STRING" id="211165.GCA_000317285_02367"/>
<evidence type="ECO:0000256" key="12">
    <source>
        <dbReference type="ARBA" id="ARBA00023012"/>
    </source>
</evidence>
<dbReference type="Gene3D" id="2.10.70.100">
    <property type="match status" value="1"/>
</dbReference>
<keyword evidence="7" id="KW-0812">Transmembrane</keyword>
<dbReference type="FunFam" id="3.30.565.10:FF:000023">
    <property type="entry name" value="PAS domain-containing sensor histidine kinase"/>
    <property type="match status" value="1"/>
</dbReference>
<feature type="domain" description="Response regulatory" evidence="17">
    <location>
        <begin position="1139"/>
        <end position="1256"/>
    </location>
</feature>
<feature type="domain" description="PAC" evidence="19">
    <location>
        <begin position="529"/>
        <end position="581"/>
    </location>
</feature>
<dbReference type="PANTHER" id="PTHR43547:SF2">
    <property type="entry name" value="HYBRID SIGNAL TRANSDUCTION HISTIDINE KINASE C"/>
    <property type="match status" value="1"/>
</dbReference>
<organism evidence="20 21">
    <name type="scientific">Chlorogloeopsis fritschii PCC 6912</name>
    <dbReference type="NCBI Taxonomy" id="211165"/>
    <lineage>
        <taxon>Bacteria</taxon>
        <taxon>Bacillati</taxon>
        <taxon>Cyanobacteriota</taxon>
        <taxon>Cyanophyceae</taxon>
        <taxon>Nostocales</taxon>
        <taxon>Chlorogloeopsidaceae</taxon>
        <taxon>Chlorogloeopsis</taxon>
    </lineage>
</organism>
<dbReference type="Gene3D" id="1.10.287.130">
    <property type="match status" value="1"/>
</dbReference>
<dbReference type="InterPro" id="IPR003594">
    <property type="entry name" value="HATPase_dom"/>
</dbReference>
<dbReference type="OrthoDB" id="472755at2"/>
<keyword evidence="12" id="KW-0902">Two-component regulatory system</keyword>
<dbReference type="Gene3D" id="3.40.50.2300">
    <property type="match status" value="1"/>
</dbReference>
<dbReference type="EC" id="2.7.13.3" evidence="3"/>
<dbReference type="InterPro" id="IPR036890">
    <property type="entry name" value="HATPase_C_sf"/>
</dbReference>
<evidence type="ECO:0000259" key="17">
    <source>
        <dbReference type="PROSITE" id="PS50110"/>
    </source>
</evidence>
<dbReference type="Pfam" id="PF02518">
    <property type="entry name" value="HATPase_c"/>
    <property type="match status" value="1"/>
</dbReference>
<dbReference type="Pfam" id="PF08448">
    <property type="entry name" value="PAS_4"/>
    <property type="match status" value="1"/>
</dbReference>
<dbReference type="InterPro" id="IPR035965">
    <property type="entry name" value="PAS-like_dom_sf"/>
</dbReference>
<dbReference type="InterPro" id="IPR000014">
    <property type="entry name" value="PAS"/>
</dbReference>
<dbReference type="InterPro" id="IPR003018">
    <property type="entry name" value="GAF"/>
</dbReference>
<dbReference type="SUPFAM" id="SSF52172">
    <property type="entry name" value="CheY-like"/>
    <property type="match status" value="1"/>
</dbReference>
<dbReference type="Pfam" id="PF08447">
    <property type="entry name" value="PAS_3"/>
    <property type="match status" value="3"/>
</dbReference>
<dbReference type="PROSITE" id="PS50110">
    <property type="entry name" value="RESPONSE_REGULATORY"/>
    <property type="match status" value="1"/>
</dbReference>
<dbReference type="FunFam" id="1.10.287.130:FF:000004">
    <property type="entry name" value="Ethylene receptor 1"/>
    <property type="match status" value="1"/>
</dbReference>
<accession>A0A3S0ZVA6</accession>
<dbReference type="Gene3D" id="3.30.565.10">
    <property type="entry name" value="Histidine kinase-like ATPase, C-terminal domain"/>
    <property type="match status" value="1"/>
</dbReference>
<evidence type="ECO:0000256" key="3">
    <source>
        <dbReference type="ARBA" id="ARBA00012438"/>
    </source>
</evidence>
<evidence type="ECO:0000256" key="9">
    <source>
        <dbReference type="ARBA" id="ARBA00022777"/>
    </source>
</evidence>
<dbReference type="GO" id="GO:0005886">
    <property type="term" value="C:plasma membrane"/>
    <property type="evidence" value="ECO:0007669"/>
    <property type="project" value="UniProtKB-SubCell"/>
</dbReference>
<dbReference type="PROSITE" id="PS50109">
    <property type="entry name" value="HIS_KIN"/>
    <property type="match status" value="1"/>
</dbReference>
<dbReference type="InterPro" id="IPR011006">
    <property type="entry name" value="CheY-like_superfamily"/>
</dbReference>
<proteinExistence type="predicted"/>
<evidence type="ECO:0000256" key="1">
    <source>
        <dbReference type="ARBA" id="ARBA00000085"/>
    </source>
</evidence>
<feature type="coiled-coil region" evidence="15">
    <location>
        <begin position="441"/>
        <end position="468"/>
    </location>
</feature>
<dbReference type="InterPro" id="IPR000700">
    <property type="entry name" value="PAS-assoc_C"/>
</dbReference>
<dbReference type="PROSITE" id="PS50112">
    <property type="entry name" value="PAS"/>
    <property type="match status" value="2"/>
</dbReference>
<dbReference type="PANTHER" id="PTHR43547">
    <property type="entry name" value="TWO-COMPONENT HISTIDINE KINASE"/>
    <property type="match status" value="1"/>
</dbReference>
<dbReference type="SUPFAM" id="SSF47384">
    <property type="entry name" value="Homodimeric domain of signal transducing histidine kinase"/>
    <property type="match status" value="1"/>
</dbReference>
<evidence type="ECO:0000256" key="5">
    <source>
        <dbReference type="ARBA" id="ARBA00022553"/>
    </source>
</evidence>
<evidence type="ECO:0000259" key="19">
    <source>
        <dbReference type="PROSITE" id="PS50113"/>
    </source>
</evidence>
<dbReference type="Proteomes" id="UP000268857">
    <property type="component" value="Unassembled WGS sequence"/>
</dbReference>
<keyword evidence="4" id="KW-1003">Cell membrane</keyword>
<dbReference type="EMBL" id="RSCJ01000010">
    <property type="protein sequence ID" value="RUR80780.1"/>
    <property type="molecule type" value="Genomic_DNA"/>
</dbReference>
<dbReference type="InterPro" id="IPR004358">
    <property type="entry name" value="Sig_transdc_His_kin-like_C"/>
</dbReference>
<dbReference type="GO" id="GO:0000155">
    <property type="term" value="F:phosphorelay sensor kinase activity"/>
    <property type="evidence" value="ECO:0007669"/>
    <property type="project" value="InterPro"/>
</dbReference>
<dbReference type="Pfam" id="PF00512">
    <property type="entry name" value="HisKA"/>
    <property type="match status" value="1"/>
</dbReference>
<dbReference type="RefSeq" id="WP_016878670.1">
    <property type="nucleotide sequence ID" value="NZ_AJLN01000068.1"/>
</dbReference>
<dbReference type="Gene3D" id="3.30.450.40">
    <property type="match status" value="1"/>
</dbReference>
<dbReference type="SUPFAM" id="SSF55785">
    <property type="entry name" value="PYP-like sensor domain (PAS domain)"/>
    <property type="match status" value="5"/>
</dbReference>
<dbReference type="InterPro" id="IPR036097">
    <property type="entry name" value="HisK_dim/P_sf"/>
</dbReference>
<dbReference type="InterPro" id="IPR001789">
    <property type="entry name" value="Sig_transdc_resp-reg_receiver"/>
</dbReference>
<evidence type="ECO:0000256" key="7">
    <source>
        <dbReference type="ARBA" id="ARBA00022692"/>
    </source>
</evidence>
<dbReference type="SMART" id="SM00448">
    <property type="entry name" value="REC"/>
    <property type="match status" value="1"/>
</dbReference>
<dbReference type="CDD" id="cd00130">
    <property type="entry name" value="PAS"/>
    <property type="match status" value="4"/>
</dbReference>
<dbReference type="SMART" id="SM00387">
    <property type="entry name" value="HATPase_c"/>
    <property type="match status" value="1"/>
</dbReference>